<name>K2G0K0_9BACT</name>
<evidence type="ECO:0000259" key="1">
    <source>
        <dbReference type="Pfam" id="PF09603"/>
    </source>
</evidence>
<accession>K2G0K0</accession>
<feature type="non-terminal residue" evidence="2">
    <location>
        <position position="1"/>
    </location>
</feature>
<comment type="caution">
    <text evidence="2">The sequence shown here is derived from an EMBL/GenBank/DDBJ whole genome shotgun (WGS) entry which is preliminary data.</text>
</comment>
<dbReference type="AlphaFoldDB" id="K2G0K0"/>
<sequence length="271" mass="31531">QAMNANIDITTTTWSYIAQFTNKEKITWTWSAIYVLNSTMKIWWSKFPWCDQYDIVIWSQTWAGCNSTQWTWIEWWYKDDWSAWTISATNWCYNYAWAEDEANCLATNPAMASNSKEKSWSIASWVNWTVDNVWWKIYTWSQATQANNACPSRWHLPSDQEWTTLELSLAPTCSDIASENTWRCSANWLGWPWNTSKTTLNNIVQALKIPLWGYRNTDGSTFSYRGYHTRLWSSSASGSTANSRALDWGATGVHRSLLDKAYGFSVRCIKD</sequence>
<dbReference type="EMBL" id="AMFJ01000289">
    <property type="protein sequence ID" value="EKE28773.1"/>
    <property type="molecule type" value="Genomic_DNA"/>
</dbReference>
<reference evidence="2" key="1">
    <citation type="journal article" date="2012" name="Science">
        <title>Fermentation, hydrogen, and sulfur metabolism in multiple uncultivated bacterial phyla.</title>
        <authorList>
            <person name="Wrighton K.C."/>
            <person name="Thomas B.C."/>
            <person name="Sharon I."/>
            <person name="Miller C.S."/>
            <person name="Castelle C.J."/>
            <person name="VerBerkmoes N.C."/>
            <person name="Wilkins M.J."/>
            <person name="Hettich R.L."/>
            <person name="Lipton M.S."/>
            <person name="Williams K.H."/>
            <person name="Long P.E."/>
            <person name="Banfield J.F."/>
        </authorList>
    </citation>
    <scope>NUCLEOTIDE SEQUENCE [LARGE SCALE GENOMIC DNA]</scope>
</reference>
<evidence type="ECO:0000313" key="2">
    <source>
        <dbReference type="EMBL" id="EKE28773.1"/>
    </source>
</evidence>
<protein>
    <recommendedName>
        <fullName evidence="1">Fibrobacter succinogenes major paralogous domain-containing protein</fullName>
    </recommendedName>
</protein>
<feature type="domain" description="Fibrobacter succinogenes major paralogous" evidence="1">
    <location>
        <begin position="105"/>
        <end position="270"/>
    </location>
</feature>
<dbReference type="InterPro" id="IPR011871">
    <property type="entry name" value="Fib_succ_major"/>
</dbReference>
<proteinExistence type="predicted"/>
<gene>
    <name evidence="2" type="ORF">ACD_3C00015G0001</name>
</gene>
<dbReference type="Pfam" id="PF09603">
    <property type="entry name" value="Fib_succ_major"/>
    <property type="match status" value="1"/>
</dbReference>
<dbReference type="NCBIfam" id="TIGR02145">
    <property type="entry name" value="Fib_succ_major"/>
    <property type="match status" value="1"/>
</dbReference>
<organism evidence="2">
    <name type="scientific">uncultured bacterium</name>
    <name type="common">gcode 4</name>
    <dbReference type="NCBI Taxonomy" id="1234023"/>
    <lineage>
        <taxon>Bacteria</taxon>
        <taxon>environmental samples</taxon>
    </lineage>
</organism>